<dbReference type="EMBL" id="GBXM01059740">
    <property type="protein sequence ID" value="JAH48837.1"/>
    <property type="molecule type" value="Transcribed_RNA"/>
</dbReference>
<dbReference type="AlphaFoldDB" id="A0A0E9T623"/>
<reference evidence="1" key="2">
    <citation type="journal article" date="2015" name="Fish Shellfish Immunol.">
        <title>Early steps in the European eel (Anguilla anguilla)-Vibrio vulnificus interaction in the gills: Role of the RtxA13 toxin.</title>
        <authorList>
            <person name="Callol A."/>
            <person name="Pajuelo D."/>
            <person name="Ebbesson L."/>
            <person name="Teles M."/>
            <person name="MacKenzie S."/>
            <person name="Amaro C."/>
        </authorList>
    </citation>
    <scope>NUCLEOTIDE SEQUENCE</scope>
</reference>
<evidence type="ECO:0000313" key="1">
    <source>
        <dbReference type="EMBL" id="JAH48837.1"/>
    </source>
</evidence>
<reference evidence="1" key="1">
    <citation type="submission" date="2014-11" db="EMBL/GenBank/DDBJ databases">
        <authorList>
            <person name="Amaro Gonzalez C."/>
        </authorList>
    </citation>
    <scope>NUCLEOTIDE SEQUENCE</scope>
</reference>
<accession>A0A0E9T623</accession>
<organism evidence="1">
    <name type="scientific">Anguilla anguilla</name>
    <name type="common">European freshwater eel</name>
    <name type="synonym">Muraena anguilla</name>
    <dbReference type="NCBI Taxonomy" id="7936"/>
    <lineage>
        <taxon>Eukaryota</taxon>
        <taxon>Metazoa</taxon>
        <taxon>Chordata</taxon>
        <taxon>Craniata</taxon>
        <taxon>Vertebrata</taxon>
        <taxon>Euteleostomi</taxon>
        <taxon>Actinopterygii</taxon>
        <taxon>Neopterygii</taxon>
        <taxon>Teleostei</taxon>
        <taxon>Anguilliformes</taxon>
        <taxon>Anguillidae</taxon>
        <taxon>Anguilla</taxon>
    </lineage>
</organism>
<name>A0A0E9T623_ANGAN</name>
<proteinExistence type="predicted"/>
<protein>
    <submittedName>
        <fullName evidence="1">Uncharacterized protein</fullName>
    </submittedName>
</protein>
<sequence>MVSVHSRIISSHLRKRRWLVFCL</sequence>